<dbReference type="EMBL" id="CP110232">
    <property type="protein sequence ID" value="WEG74152.1"/>
    <property type="molecule type" value="Genomic_DNA"/>
</dbReference>
<feature type="transmembrane region" description="Helical" evidence="1">
    <location>
        <begin position="96"/>
        <end position="120"/>
    </location>
</feature>
<dbReference type="PANTHER" id="PTHR30336:SF18">
    <property type="entry name" value="MEMBRANE PROTEIN"/>
    <property type="match status" value="1"/>
</dbReference>
<dbReference type="GO" id="GO:0005886">
    <property type="term" value="C:plasma membrane"/>
    <property type="evidence" value="ECO:0007669"/>
    <property type="project" value="TreeGrafter"/>
</dbReference>
<dbReference type="GO" id="GO:0043164">
    <property type="term" value="P:Gram-negative-bacterium-type cell wall biogenesis"/>
    <property type="evidence" value="ECO:0007669"/>
    <property type="project" value="TreeGrafter"/>
</dbReference>
<dbReference type="RefSeq" id="WP_275469951.1">
    <property type="nucleotide sequence ID" value="NZ_CP110232.1"/>
</dbReference>
<dbReference type="PANTHER" id="PTHR30336">
    <property type="entry name" value="INNER MEMBRANE PROTEIN, PROBABLE PERMEASE"/>
    <property type="match status" value="1"/>
</dbReference>
<dbReference type="CDD" id="cd06259">
    <property type="entry name" value="YdcF-like"/>
    <property type="match status" value="1"/>
</dbReference>
<gene>
    <name evidence="3" type="ORF">OL234_04455</name>
</gene>
<dbReference type="InterPro" id="IPR051599">
    <property type="entry name" value="Cell_Envelope_Assoc"/>
</dbReference>
<keyword evidence="1" id="KW-0472">Membrane</keyword>
<dbReference type="Gene3D" id="3.40.50.620">
    <property type="entry name" value="HUPs"/>
    <property type="match status" value="1"/>
</dbReference>
<reference evidence="3" key="1">
    <citation type="submission" date="2022-10" db="EMBL/GenBank/DDBJ databases">
        <title>Vagococcus sp. isolated from poultry meat.</title>
        <authorList>
            <person name="Johansson P."/>
            <person name="Bjorkroth J."/>
        </authorList>
    </citation>
    <scope>NUCLEOTIDE SEQUENCE</scope>
    <source>
        <strain evidence="3">STAA11</strain>
    </source>
</reference>
<keyword evidence="1" id="KW-0812">Transmembrane</keyword>
<keyword evidence="4" id="KW-1185">Reference proteome</keyword>
<keyword evidence="1" id="KW-1133">Transmembrane helix</keyword>
<dbReference type="InterPro" id="IPR014729">
    <property type="entry name" value="Rossmann-like_a/b/a_fold"/>
</dbReference>
<proteinExistence type="predicted"/>
<feature type="transmembrane region" description="Helical" evidence="1">
    <location>
        <begin position="27"/>
        <end position="48"/>
    </location>
</feature>
<dbReference type="KEGG" id="vie:OL234_04455"/>
<dbReference type="AlphaFoldDB" id="A0AAF0CWT5"/>
<sequence length="353" mass="40413">MEVIITLLFVIPTLLFGYWLYQRPTSLWTGFYFLYFLGGLTVIFFLVLEKFNRTIAIIIAVPAALILVATALFGIYAMIIALFWNERVLLKHERLSLGNLLPLILATGLILLEILLFLIGNKINNEWILKAFGFINLSALYFMLLFMLYTLTSILYNLFPITYKVDYIIILGAGLNKDKVTPLLAARIEAGVKLYYKQVKKWQHHPTIILSGGQGSDELISESLAMKHYIDDKNYQINNLYLEEQSTTTRENLLYSQQVACKKDAITGFQNKKVVVASNNYHLLRAGKIAKELDLNIRGTGAKTRLYYLPTAFIREYIGYLVMSKRMHIIMIICLFGISLLPFLLTLLINLIK</sequence>
<dbReference type="Pfam" id="PF02698">
    <property type="entry name" value="DUF218"/>
    <property type="match status" value="1"/>
</dbReference>
<protein>
    <submittedName>
        <fullName evidence="3">YdcF family protein</fullName>
    </submittedName>
</protein>
<accession>A0AAF0CWT5</accession>
<evidence type="ECO:0000313" key="4">
    <source>
        <dbReference type="Proteomes" id="UP001179647"/>
    </source>
</evidence>
<feature type="transmembrane region" description="Helical" evidence="1">
    <location>
        <begin position="329"/>
        <end position="352"/>
    </location>
</feature>
<dbReference type="GO" id="GO:0000270">
    <property type="term" value="P:peptidoglycan metabolic process"/>
    <property type="evidence" value="ECO:0007669"/>
    <property type="project" value="TreeGrafter"/>
</dbReference>
<evidence type="ECO:0000256" key="1">
    <source>
        <dbReference type="SAM" id="Phobius"/>
    </source>
</evidence>
<dbReference type="InterPro" id="IPR003848">
    <property type="entry name" value="DUF218"/>
</dbReference>
<evidence type="ECO:0000259" key="2">
    <source>
        <dbReference type="Pfam" id="PF02698"/>
    </source>
</evidence>
<feature type="transmembrane region" description="Helical" evidence="1">
    <location>
        <begin position="55"/>
        <end position="84"/>
    </location>
</feature>
<feature type="transmembrane region" description="Helical" evidence="1">
    <location>
        <begin position="127"/>
        <end position="148"/>
    </location>
</feature>
<feature type="domain" description="DUF218" evidence="2">
    <location>
        <begin position="166"/>
        <end position="319"/>
    </location>
</feature>
<dbReference type="Proteomes" id="UP001179647">
    <property type="component" value="Chromosome"/>
</dbReference>
<name>A0AAF0CWT5_9ENTE</name>
<organism evidence="3 4">
    <name type="scientific">Vagococcus intermedius</name>
    <dbReference type="NCBI Taxonomy" id="2991418"/>
    <lineage>
        <taxon>Bacteria</taxon>
        <taxon>Bacillati</taxon>
        <taxon>Bacillota</taxon>
        <taxon>Bacilli</taxon>
        <taxon>Lactobacillales</taxon>
        <taxon>Enterococcaceae</taxon>
        <taxon>Vagococcus</taxon>
    </lineage>
</organism>
<evidence type="ECO:0000313" key="3">
    <source>
        <dbReference type="EMBL" id="WEG74152.1"/>
    </source>
</evidence>